<dbReference type="AlphaFoldDB" id="A0A0J7MZP1"/>
<dbReference type="Gene3D" id="3.40.30.10">
    <property type="entry name" value="Glutaredoxin"/>
    <property type="match status" value="1"/>
</dbReference>
<dbReference type="InterPro" id="IPR010987">
    <property type="entry name" value="Glutathione-S-Trfase_C-like"/>
</dbReference>
<dbReference type="PaxDb" id="67767-A0A0J7MZP1"/>
<dbReference type="SFLD" id="SFLDG01150">
    <property type="entry name" value="Main.1:_Beta-like"/>
    <property type="match status" value="1"/>
</dbReference>
<dbReference type="EMBL" id="LBMM01012931">
    <property type="protein sequence ID" value="KMQ85915.1"/>
    <property type="molecule type" value="Genomic_DNA"/>
</dbReference>
<feature type="domain" description="GST N-terminal" evidence="2">
    <location>
        <begin position="213"/>
        <end position="295"/>
    </location>
</feature>
<dbReference type="InterPro" id="IPR024311">
    <property type="entry name" value="Lipocalin-like"/>
</dbReference>
<evidence type="ECO:0000256" key="1">
    <source>
        <dbReference type="ARBA" id="ARBA00007409"/>
    </source>
</evidence>
<dbReference type="CDD" id="cd03189">
    <property type="entry name" value="GST_C_GTT1_like"/>
    <property type="match status" value="1"/>
</dbReference>
<dbReference type="SFLD" id="SFLDG00358">
    <property type="entry name" value="Main_(cytGST)"/>
    <property type="match status" value="1"/>
</dbReference>
<evidence type="ECO:0000259" key="2">
    <source>
        <dbReference type="PROSITE" id="PS50404"/>
    </source>
</evidence>
<sequence length="436" mass="48738">MAITVHKELWPPETRKAPCGASFFRRLAVRRSVEDFCGAVQFVLAAGGDDAVGTGARRGGFAGQFAFQRAQVGGAAHGDYADFLRVCGWLAGWQVSGEGSERSGSQQCSGSKNFDVFHDVFLRVFISWALVSSAFKNQNGELNYPLGEQVLGRIHYEANGTMAAQLYSAVRPRFVADDLAQGSEREIHAAFINMICYFGRYQVEESEQRVVHQVEGCSFPNWIGSRQRILWFLEELGVPYQVQRYERDPHTLLAPPALKKIHPLGKSPVIVDGDLTLAESGAIIEYLQEAYDAQGMFMPTDFHARQQYRYWLHYAEGSLMPLLVMKLVFSRLGQPPIPWLLRPVAGAIGKGVQREYLDKQIAPHCEYLEQHLNKGSWFVGNDFSAADIQMSFPLEAMAARGALDNCPKLRGFLQRIHARPAYQRALEQGGPYDLLS</sequence>
<dbReference type="PROSITE" id="PS50405">
    <property type="entry name" value="GST_CTER"/>
    <property type="match status" value="1"/>
</dbReference>
<dbReference type="STRING" id="67767.A0A0J7MZP1"/>
<dbReference type="PANTHER" id="PTHR44051">
    <property type="entry name" value="GLUTATHIONE S-TRANSFERASE-RELATED"/>
    <property type="match status" value="1"/>
</dbReference>
<evidence type="ECO:0000313" key="4">
    <source>
        <dbReference type="EMBL" id="KMQ85915.1"/>
    </source>
</evidence>
<dbReference type="InterPro" id="IPR036249">
    <property type="entry name" value="Thioredoxin-like_sf"/>
</dbReference>
<dbReference type="Pfam" id="PF14497">
    <property type="entry name" value="GST_C_3"/>
    <property type="match status" value="1"/>
</dbReference>
<dbReference type="InterPro" id="IPR004046">
    <property type="entry name" value="GST_C"/>
</dbReference>
<keyword evidence="4" id="KW-0808">Transferase</keyword>
<reference evidence="4 5" key="1">
    <citation type="submission" date="2015-04" db="EMBL/GenBank/DDBJ databases">
        <title>Lasius niger genome sequencing.</title>
        <authorList>
            <person name="Konorov E.A."/>
            <person name="Nikitin M.A."/>
            <person name="Kirill M.V."/>
            <person name="Chang P."/>
        </authorList>
    </citation>
    <scope>NUCLEOTIDE SEQUENCE [LARGE SCALE GENOMIC DNA]</scope>
    <source>
        <tissue evidence="4">Whole</tissue>
    </source>
</reference>
<dbReference type="SUPFAM" id="SSF47616">
    <property type="entry name" value="GST C-terminal domain-like"/>
    <property type="match status" value="1"/>
</dbReference>
<organism evidence="4 5">
    <name type="scientific">Lasius niger</name>
    <name type="common">Black garden ant</name>
    <dbReference type="NCBI Taxonomy" id="67767"/>
    <lineage>
        <taxon>Eukaryota</taxon>
        <taxon>Metazoa</taxon>
        <taxon>Ecdysozoa</taxon>
        <taxon>Arthropoda</taxon>
        <taxon>Hexapoda</taxon>
        <taxon>Insecta</taxon>
        <taxon>Pterygota</taxon>
        <taxon>Neoptera</taxon>
        <taxon>Endopterygota</taxon>
        <taxon>Hymenoptera</taxon>
        <taxon>Apocrita</taxon>
        <taxon>Aculeata</taxon>
        <taxon>Formicoidea</taxon>
        <taxon>Formicidae</taxon>
        <taxon>Formicinae</taxon>
        <taxon>Lasius</taxon>
        <taxon>Lasius</taxon>
    </lineage>
</organism>
<evidence type="ECO:0000313" key="5">
    <source>
        <dbReference type="Proteomes" id="UP000036403"/>
    </source>
</evidence>
<evidence type="ECO:0000259" key="3">
    <source>
        <dbReference type="PROSITE" id="PS50405"/>
    </source>
</evidence>
<feature type="domain" description="GST C-terminal" evidence="3">
    <location>
        <begin position="301"/>
        <end position="436"/>
    </location>
</feature>
<dbReference type="InterPro" id="IPR040079">
    <property type="entry name" value="Glutathione_S-Trfase"/>
</dbReference>
<proteinExistence type="inferred from homology"/>
<accession>A0A0J7MZP1</accession>
<dbReference type="SFLD" id="SFLDS00019">
    <property type="entry name" value="Glutathione_Transferase_(cytos"/>
    <property type="match status" value="1"/>
</dbReference>
<dbReference type="CDD" id="cd03046">
    <property type="entry name" value="GST_N_GTT1_like"/>
    <property type="match status" value="1"/>
</dbReference>
<comment type="caution">
    <text evidence="4">The sequence shown here is derived from an EMBL/GenBank/DDBJ whole genome shotgun (WGS) entry which is preliminary data.</text>
</comment>
<keyword evidence="5" id="KW-1185">Reference proteome</keyword>
<dbReference type="SUPFAM" id="SSF52833">
    <property type="entry name" value="Thioredoxin-like"/>
    <property type="match status" value="1"/>
</dbReference>
<dbReference type="Gene3D" id="1.20.1050.10">
    <property type="match status" value="1"/>
</dbReference>
<gene>
    <name evidence="4" type="ORF">RF55_15271</name>
</gene>
<dbReference type="GO" id="GO:0016740">
    <property type="term" value="F:transferase activity"/>
    <property type="evidence" value="ECO:0007669"/>
    <property type="project" value="UniProtKB-KW"/>
</dbReference>
<dbReference type="PANTHER" id="PTHR44051:SF9">
    <property type="entry name" value="GLUTATHIONE S-TRANSFERASE 1"/>
    <property type="match status" value="1"/>
</dbReference>
<dbReference type="Pfam" id="PF13924">
    <property type="entry name" value="Lipocalin_5"/>
    <property type="match status" value="1"/>
</dbReference>
<name>A0A0J7MZP1_LASNI</name>
<dbReference type="InterPro" id="IPR036282">
    <property type="entry name" value="Glutathione-S-Trfase_C_sf"/>
</dbReference>
<comment type="similarity">
    <text evidence="1">Belongs to the GST superfamily.</text>
</comment>
<dbReference type="PROSITE" id="PS50404">
    <property type="entry name" value="GST_NTER"/>
    <property type="match status" value="1"/>
</dbReference>
<protein>
    <submittedName>
        <fullName evidence="4">Glutathione s-transferase</fullName>
    </submittedName>
</protein>
<dbReference type="Proteomes" id="UP000036403">
    <property type="component" value="Unassembled WGS sequence"/>
</dbReference>
<dbReference type="OrthoDB" id="7772458at2759"/>
<dbReference type="InterPro" id="IPR004045">
    <property type="entry name" value="Glutathione_S-Trfase_N"/>
</dbReference>